<evidence type="ECO:0000313" key="5">
    <source>
        <dbReference type="Proteomes" id="UP001523216"/>
    </source>
</evidence>
<dbReference type="PANTHER" id="PTHR43464:SF19">
    <property type="entry name" value="UBIQUINONE BIOSYNTHESIS O-METHYLTRANSFERASE, MITOCHONDRIAL"/>
    <property type="match status" value="1"/>
</dbReference>
<dbReference type="Proteomes" id="UP001523216">
    <property type="component" value="Unassembled WGS sequence"/>
</dbReference>
<dbReference type="EMBL" id="JAMQOL010000080">
    <property type="protein sequence ID" value="MCM4084609.1"/>
    <property type="molecule type" value="Genomic_DNA"/>
</dbReference>
<proteinExistence type="predicted"/>
<dbReference type="InterPro" id="IPR029063">
    <property type="entry name" value="SAM-dependent_MTases_sf"/>
</dbReference>
<organism evidence="4 5">
    <name type="scientific">Paractinoplanes hotanensis</name>
    <dbReference type="NCBI Taxonomy" id="2906497"/>
    <lineage>
        <taxon>Bacteria</taxon>
        <taxon>Bacillati</taxon>
        <taxon>Actinomycetota</taxon>
        <taxon>Actinomycetes</taxon>
        <taxon>Micromonosporales</taxon>
        <taxon>Micromonosporaceae</taxon>
        <taxon>Paractinoplanes</taxon>
    </lineage>
</organism>
<name>A0ABT0YEY6_9ACTN</name>
<gene>
    <name evidence="4" type="ORF">LXN57_44475</name>
</gene>
<sequence length="212" mass="23363">MSTPPSSDAAMTTPQSYFEHMYARSSDPWSFATRWYDARKHALTVASLPARRYRSAFEPGCSTGMLTGRLAERCDRVLAVDAVPAAIASAVTYLAPFPHVTVRAARMPADWPDETFDLIVLSELGYYFDDHDLTTLIGRAVASLEPGGDLVAVHWRRPVDEHARSGDDVHNRLAANPGLARLARHAEADFLLEVYTRTPPEPLSVAQREGLA</sequence>
<dbReference type="PANTHER" id="PTHR43464">
    <property type="entry name" value="METHYLTRANSFERASE"/>
    <property type="match status" value="1"/>
</dbReference>
<evidence type="ECO:0000256" key="3">
    <source>
        <dbReference type="ARBA" id="ARBA00022691"/>
    </source>
</evidence>
<keyword evidence="3" id="KW-0949">S-adenosyl-L-methionine</keyword>
<dbReference type="CDD" id="cd02440">
    <property type="entry name" value="AdoMet_MTases"/>
    <property type="match status" value="1"/>
</dbReference>
<evidence type="ECO:0000256" key="1">
    <source>
        <dbReference type="ARBA" id="ARBA00022603"/>
    </source>
</evidence>
<keyword evidence="1" id="KW-0489">Methyltransferase</keyword>
<evidence type="ECO:0000313" key="4">
    <source>
        <dbReference type="EMBL" id="MCM4084609.1"/>
    </source>
</evidence>
<reference evidence="4 5" key="1">
    <citation type="submission" date="2022-06" db="EMBL/GenBank/DDBJ databases">
        <title>Actinoplanes abujensis sp. nov., isolated from Nigerian arid soil.</title>
        <authorList>
            <person name="Ding P."/>
        </authorList>
    </citation>
    <scope>NUCLEOTIDE SEQUENCE [LARGE SCALE GENOMIC DNA]</scope>
    <source>
        <strain evidence="5">TRM88002</strain>
    </source>
</reference>
<dbReference type="Pfam" id="PF05401">
    <property type="entry name" value="NodS"/>
    <property type="match status" value="1"/>
</dbReference>
<dbReference type="RefSeq" id="WP_251804354.1">
    <property type="nucleotide sequence ID" value="NZ_JAMQOL010000080.1"/>
</dbReference>
<dbReference type="Gene3D" id="3.40.50.150">
    <property type="entry name" value="Vaccinia Virus protein VP39"/>
    <property type="match status" value="1"/>
</dbReference>
<dbReference type="InterPro" id="IPR008715">
    <property type="entry name" value="SAM-MeTfrase_NodS-like"/>
</dbReference>
<keyword evidence="2" id="KW-0808">Transferase</keyword>
<comment type="caution">
    <text evidence="4">The sequence shown here is derived from an EMBL/GenBank/DDBJ whole genome shotgun (WGS) entry which is preliminary data.</text>
</comment>
<protein>
    <submittedName>
        <fullName evidence="4">Nodulation S family protein</fullName>
    </submittedName>
</protein>
<dbReference type="SUPFAM" id="SSF53335">
    <property type="entry name" value="S-adenosyl-L-methionine-dependent methyltransferases"/>
    <property type="match status" value="1"/>
</dbReference>
<keyword evidence="5" id="KW-1185">Reference proteome</keyword>
<accession>A0ABT0YEY6</accession>
<evidence type="ECO:0000256" key="2">
    <source>
        <dbReference type="ARBA" id="ARBA00022679"/>
    </source>
</evidence>